<evidence type="ECO:0000256" key="1">
    <source>
        <dbReference type="SAM" id="Phobius"/>
    </source>
</evidence>
<sequence>MRPTSPASFLLPLSSFLFSSSFPLFFFFPLFISLSLSFFFSFPVCSHFFCRSKSGQKNRRSHNLNLLCSLKYNS</sequence>
<protein>
    <submittedName>
        <fullName evidence="2">Uncharacterized protein</fullName>
    </submittedName>
</protein>
<keyword evidence="1" id="KW-0812">Transmembrane</keyword>
<accession>A0AAV0G658</accession>
<dbReference type="EMBL" id="CAMAPF010001044">
    <property type="protein sequence ID" value="CAH9142726.1"/>
    <property type="molecule type" value="Genomic_DNA"/>
</dbReference>
<proteinExistence type="predicted"/>
<organism evidence="2 3">
    <name type="scientific">Cuscuta epithymum</name>
    <dbReference type="NCBI Taxonomy" id="186058"/>
    <lineage>
        <taxon>Eukaryota</taxon>
        <taxon>Viridiplantae</taxon>
        <taxon>Streptophyta</taxon>
        <taxon>Embryophyta</taxon>
        <taxon>Tracheophyta</taxon>
        <taxon>Spermatophyta</taxon>
        <taxon>Magnoliopsida</taxon>
        <taxon>eudicotyledons</taxon>
        <taxon>Gunneridae</taxon>
        <taxon>Pentapetalae</taxon>
        <taxon>asterids</taxon>
        <taxon>lamiids</taxon>
        <taxon>Solanales</taxon>
        <taxon>Convolvulaceae</taxon>
        <taxon>Cuscuteae</taxon>
        <taxon>Cuscuta</taxon>
        <taxon>Cuscuta subgen. Cuscuta</taxon>
    </lineage>
</organism>
<evidence type="ECO:0000313" key="2">
    <source>
        <dbReference type="EMBL" id="CAH9142726.1"/>
    </source>
</evidence>
<dbReference type="AlphaFoldDB" id="A0AAV0G658"/>
<keyword evidence="1" id="KW-1133">Transmembrane helix</keyword>
<keyword evidence="1" id="KW-0472">Membrane</keyword>
<name>A0AAV0G658_9ASTE</name>
<keyword evidence="3" id="KW-1185">Reference proteome</keyword>
<evidence type="ECO:0000313" key="3">
    <source>
        <dbReference type="Proteomes" id="UP001152523"/>
    </source>
</evidence>
<gene>
    <name evidence="2" type="ORF">CEPIT_LOCUS40122</name>
</gene>
<reference evidence="2" key="1">
    <citation type="submission" date="2022-07" db="EMBL/GenBank/DDBJ databases">
        <authorList>
            <person name="Macas J."/>
            <person name="Novak P."/>
            <person name="Neumann P."/>
        </authorList>
    </citation>
    <scope>NUCLEOTIDE SEQUENCE</scope>
</reference>
<feature type="transmembrane region" description="Helical" evidence="1">
    <location>
        <begin position="31"/>
        <end position="50"/>
    </location>
</feature>
<comment type="caution">
    <text evidence="2">The sequence shown here is derived from an EMBL/GenBank/DDBJ whole genome shotgun (WGS) entry which is preliminary data.</text>
</comment>
<dbReference type="Proteomes" id="UP001152523">
    <property type="component" value="Unassembled WGS sequence"/>
</dbReference>